<evidence type="ECO:0000313" key="1">
    <source>
        <dbReference type="EMBL" id="KOS19577.1"/>
    </source>
</evidence>
<evidence type="ECO:0000313" key="2">
    <source>
        <dbReference type="Proteomes" id="UP000053831"/>
    </source>
</evidence>
<dbReference type="EMBL" id="LGSR01000020">
    <property type="protein sequence ID" value="KOS19577.1"/>
    <property type="molecule type" value="Genomic_DNA"/>
</dbReference>
<protein>
    <submittedName>
        <fullName evidence="1">Uncharacterized protein</fullName>
    </submittedName>
</protein>
<reference evidence="1 2" key="1">
    <citation type="submission" date="2015-07" db="EMBL/GenBank/DDBJ databases">
        <title>The genome of the fungus Escovopsis weberi, a specialized disease agent of ant agriculture.</title>
        <authorList>
            <person name="de Man T.J."/>
            <person name="Stajich J.E."/>
            <person name="Kubicek C.P."/>
            <person name="Chenthamara K."/>
            <person name="Atanasova L."/>
            <person name="Druzhinina I.S."/>
            <person name="Birnbaum S."/>
            <person name="Barribeau S.M."/>
            <person name="Teiling C."/>
            <person name="Suen G."/>
            <person name="Currie C."/>
            <person name="Gerardo N.M."/>
        </authorList>
    </citation>
    <scope>NUCLEOTIDE SEQUENCE [LARGE SCALE GENOMIC DNA]</scope>
</reference>
<sequence length="63" mass="7367">MGGKTWSIDEEHLFWHVIVPRSPKAVDPASRALSWEACAHEMQQLMGDEARRRYTKLMLWALQ</sequence>
<name>A0A0M8MYT0_ESCWE</name>
<keyword evidence="2" id="KW-1185">Reference proteome</keyword>
<dbReference type="Proteomes" id="UP000053831">
    <property type="component" value="Unassembled WGS sequence"/>
</dbReference>
<gene>
    <name evidence="1" type="ORF">ESCO_000662</name>
</gene>
<comment type="caution">
    <text evidence="1">The sequence shown here is derived from an EMBL/GenBank/DDBJ whole genome shotgun (WGS) entry which is preliminary data.</text>
</comment>
<accession>A0A0M8MYT0</accession>
<organism evidence="1 2">
    <name type="scientific">Escovopsis weberi</name>
    <dbReference type="NCBI Taxonomy" id="150374"/>
    <lineage>
        <taxon>Eukaryota</taxon>
        <taxon>Fungi</taxon>
        <taxon>Dikarya</taxon>
        <taxon>Ascomycota</taxon>
        <taxon>Pezizomycotina</taxon>
        <taxon>Sordariomycetes</taxon>
        <taxon>Hypocreomycetidae</taxon>
        <taxon>Hypocreales</taxon>
        <taxon>Hypocreaceae</taxon>
        <taxon>Escovopsis</taxon>
    </lineage>
</organism>
<dbReference type="STRING" id="150374.A0A0M8MYT0"/>
<proteinExistence type="predicted"/>
<dbReference type="OrthoDB" id="5244495at2759"/>
<dbReference type="AlphaFoldDB" id="A0A0M8MYT0"/>